<evidence type="ECO:0000313" key="1">
    <source>
        <dbReference type="EMBL" id="KAJ1676645.1"/>
    </source>
</evidence>
<reference evidence="1" key="1">
    <citation type="submission" date="2022-06" db="EMBL/GenBank/DDBJ databases">
        <title>Phylogenomic reconstructions and comparative analyses of Kickxellomycotina fungi.</title>
        <authorList>
            <person name="Reynolds N.K."/>
            <person name="Stajich J.E."/>
            <person name="Barry K."/>
            <person name="Grigoriev I.V."/>
            <person name="Crous P."/>
            <person name="Smith M.E."/>
        </authorList>
    </citation>
    <scope>NUCLEOTIDE SEQUENCE</scope>
    <source>
        <strain evidence="1">RSA 2271</strain>
    </source>
</reference>
<dbReference type="Proteomes" id="UP001145114">
    <property type="component" value="Unassembled WGS sequence"/>
</dbReference>
<feature type="non-terminal residue" evidence="1">
    <location>
        <position position="270"/>
    </location>
</feature>
<dbReference type="EMBL" id="JAMZIH010003724">
    <property type="protein sequence ID" value="KAJ1676645.1"/>
    <property type="molecule type" value="Genomic_DNA"/>
</dbReference>
<organism evidence="1 2">
    <name type="scientific">Spiromyces aspiralis</name>
    <dbReference type="NCBI Taxonomy" id="68401"/>
    <lineage>
        <taxon>Eukaryota</taxon>
        <taxon>Fungi</taxon>
        <taxon>Fungi incertae sedis</taxon>
        <taxon>Zoopagomycota</taxon>
        <taxon>Kickxellomycotina</taxon>
        <taxon>Kickxellomycetes</taxon>
        <taxon>Kickxellales</taxon>
        <taxon>Kickxellaceae</taxon>
        <taxon>Spiromyces</taxon>
    </lineage>
</organism>
<gene>
    <name evidence="1" type="primary">PMR1_3</name>
    <name evidence="1" type="ORF">EV182_007759</name>
</gene>
<comment type="caution">
    <text evidence="1">The sequence shown here is derived from an EMBL/GenBank/DDBJ whole genome shotgun (WGS) entry which is preliminary data.</text>
</comment>
<proteinExistence type="predicted"/>
<protein>
    <submittedName>
        <fullName evidence="1">High affinity Ca2+/Mn2+ P-type ATPase-like protein</fullName>
    </submittedName>
</protein>
<sequence length="270" mass="28886">MDRLGTQLSFVSFGVIGGIMFVGIVQGKGLLEMFTIGVSLAVAAIPEGLPIVVTVTLALGVFKMARRKAICKKLPSVETLGSVNVICADKTGTLTMNCMEVQYLYTVPDGLCSVVDEKSISERVRGCKNYVQLLRVGNLCNNAQQDADGRFIGQSTDIAMLKVAVHIRGVDDRGELKRVGEVPFSSDRKLMRVEYGDEAEASTLGDGLGGVVYVKGALEAVLAQCRFYHVSNSTGTGARHHPLLDEQTVAEINSHADQLANRGLRVVAAA</sequence>
<name>A0ACC1HMM5_9FUNG</name>
<accession>A0ACC1HMM5</accession>
<keyword evidence="2" id="KW-1185">Reference proteome</keyword>
<evidence type="ECO:0000313" key="2">
    <source>
        <dbReference type="Proteomes" id="UP001145114"/>
    </source>
</evidence>